<gene>
    <name evidence="1" type="ORF">UFOPK3174_01529</name>
</gene>
<reference evidence="1" key="1">
    <citation type="submission" date="2020-05" db="EMBL/GenBank/DDBJ databases">
        <authorList>
            <person name="Chiriac C."/>
            <person name="Salcher M."/>
            <person name="Ghai R."/>
            <person name="Kavagutti S V."/>
        </authorList>
    </citation>
    <scope>NUCLEOTIDE SEQUENCE</scope>
</reference>
<protein>
    <submittedName>
        <fullName evidence="1">Unannotated protein</fullName>
    </submittedName>
</protein>
<accession>A0A6J7ALV0</accession>
<organism evidence="1">
    <name type="scientific">freshwater metagenome</name>
    <dbReference type="NCBI Taxonomy" id="449393"/>
    <lineage>
        <taxon>unclassified sequences</taxon>
        <taxon>metagenomes</taxon>
        <taxon>ecological metagenomes</taxon>
    </lineage>
</organism>
<dbReference type="AlphaFoldDB" id="A0A6J7ALV0"/>
<dbReference type="EMBL" id="CAFABH010000052">
    <property type="protein sequence ID" value="CAB4833767.1"/>
    <property type="molecule type" value="Genomic_DNA"/>
</dbReference>
<sequence length="138" mass="15319">MSEAIAAIKIAGDIIVYIDFDRPLWQNVIEQGRKAIPSLDHFLVDGILGACASVTLAELGIVESFGTSDFEENSAAVKNARRRIYERSDFSLEYVHTGAGDIHIARDLVNFKVVPLVTQVNKEIFLNLISPRRPNSTF</sequence>
<evidence type="ECO:0000313" key="1">
    <source>
        <dbReference type="EMBL" id="CAB4833767.1"/>
    </source>
</evidence>
<name>A0A6J7ALV0_9ZZZZ</name>
<proteinExistence type="predicted"/>